<dbReference type="PANTHER" id="PTHR30093">
    <property type="entry name" value="GENERAL SECRETION PATHWAY PROTEIN G"/>
    <property type="match status" value="1"/>
</dbReference>
<evidence type="ECO:0008006" key="4">
    <source>
        <dbReference type="Google" id="ProtNLM"/>
    </source>
</evidence>
<protein>
    <recommendedName>
        <fullName evidence="4">Type II secretion system protein GspG C-terminal domain-containing protein</fullName>
    </recommendedName>
</protein>
<dbReference type="Pfam" id="PF07963">
    <property type="entry name" value="N_methyl"/>
    <property type="match status" value="1"/>
</dbReference>
<keyword evidence="1" id="KW-0812">Transmembrane</keyword>
<dbReference type="STRING" id="1797714.A3D04_02075"/>
<reference evidence="2 3" key="1">
    <citation type="journal article" date="2016" name="Nat. Commun.">
        <title>Thousands of microbial genomes shed light on interconnected biogeochemical processes in an aquifer system.</title>
        <authorList>
            <person name="Anantharaman K."/>
            <person name="Brown C.T."/>
            <person name="Hug L.A."/>
            <person name="Sharon I."/>
            <person name="Castelle C.J."/>
            <person name="Probst A.J."/>
            <person name="Thomas B.C."/>
            <person name="Singh A."/>
            <person name="Wilkins M.J."/>
            <person name="Karaoz U."/>
            <person name="Brodie E.L."/>
            <person name="Williams K.H."/>
            <person name="Hubbard S.S."/>
            <person name="Banfield J.F."/>
        </authorList>
    </citation>
    <scope>NUCLEOTIDE SEQUENCE [LARGE SCALE GENOMIC DNA]</scope>
</reference>
<evidence type="ECO:0000313" key="2">
    <source>
        <dbReference type="EMBL" id="OGD89469.1"/>
    </source>
</evidence>
<dbReference type="SUPFAM" id="SSF54523">
    <property type="entry name" value="Pili subunits"/>
    <property type="match status" value="1"/>
</dbReference>
<sequence>MKSALPNINVNSQSKIVNRFFSIHHLPFTIHQRKLGFTLIELLVVIGVLTVLLAIVLIAINPARQFAQANDTQRRSDVNAILNAVHQYAADNKGTLPGAGEITATATVMDATNFEVTCDDIVPTYIAAMPVDPDSSVGTPGICSVYDTGSYSISVGASSRITVSTTSEVDSSTISVTR</sequence>
<proteinExistence type="predicted"/>
<dbReference type="InterPro" id="IPR045584">
    <property type="entry name" value="Pilin-like"/>
</dbReference>
<organism evidence="2 3">
    <name type="scientific">Candidatus Curtissbacteria bacterium RIFCSPHIGHO2_02_FULL_40_16b</name>
    <dbReference type="NCBI Taxonomy" id="1797714"/>
    <lineage>
        <taxon>Bacteria</taxon>
        <taxon>Candidatus Curtissiibacteriota</taxon>
    </lineage>
</organism>
<keyword evidence="1" id="KW-1133">Transmembrane helix</keyword>
<dbReference type="AlphaFoldDB" id="A0A1F5GC87"/>
<dbReference type="Gene3D" id="3.30.700.10">
    <property type="entry name" value="Glycoprotein, Type 4 Pilin"/>
    <property type="match status" value="1"/>
</dbReference>
<feature type="transmembrane region" description="Helical" evidence="1">
    <location>
        <begin position="35"/>
        <end position="60"/>
    </location>
</feature>
<dbReference type="NCBIfam" id="TIGR02532">
    <property type="entry name" value="IV_pilin_GFxxxE"/>
    <property type="match status" value="1"/>
</dbReference>
<accession>A0A1F5GC87</accession>
<dbReference type="InterPro" id="IPR012902">
    <property type="entry name" value="N_methyl_site"/>
</dbReference>
<dbReference type="EMBL" id="MFBD01000002">
    <property type="protein sequence ID" value="OGD89469.1"/>
    <property type="molecule type" value="Genomic_DNA"/>
</dbReference>
<keyword evidence="1" id="KW-0472">Membrane</keyword>
<gene>
    <name evidence="2" type="ORF">A3D04_02075</name>
</gene>
<name>A0A1F5GC87_9BACT</name>
<dbReference type="Proteomes" id="UP000177369">
    <property type="component" value="Unassembled WGS sequence"/>
</dbReference>
<evidence type="ECO:0000256" key="1">
    <source>
        <dbReference type="SAM" id="Phobius"/>
    </source>
</evidence>
<comment type="caution">
    <text evidence="2">The sequence shown here is derived from an EMBL/GenBank/DDBJ whole genome shotgun (WGS) entry which is preliminary data.</text>
</comment>
<evidence type="ECO:0000313" key="3">
    <source>
        <dbReference type="Proteomes" id="UP000177369"/>
    </source>
</evidence>